<dbReference type="InterPro" id="IPR003699">
    <property type="entry name" value="QueA"/>
</dbReference>
<dbReference type="NCBIfam" id="TIGR00113">
    <property type="entry name" value="queA"/>
    <property type="match status" value="1"/>
</dbReference>
<dbReference type="GO" id="GO:0051075">
    <property type="term" value="F:S-adenosylmethionine:tRNA ribosyltransferase-isomerase activity"/>
    <property type="evidence" value="ECO:0007669"/>
    <property type="project" value="UniProtKB-EC"/>
</dbReference>
<name>A0A517YSD1_9BACT</name>
<dbReference type="InterPro" id="IPR036100">
    <property type="entry name" value="QueA_sf"/>
</dbReference>
<dbReference type="InterPro" id="IPR042119">
    <property type="entry name" value="QueA_dom2"/>
</dbReference>
<dbReference type="Gene3D" id="3.40.1780.10">
    <property type="entry name" value="QueA-like"/>
    <property type="match status" value="2"/>
</dbReference>
<dbReference type="NCBIfam" id="NF001140">
    <property type="entry name" value="PRK00147.1"/>
    <property type="match status" value="1"/>
</dbReference>
<keyword evidence="5" id="KW-0413">Isomerase</keyword>
<evidence type="ECO:0000256" key="4">
    <source>
        <dbReference type="ARBA" id="ARBA00022785"/>
    </source>
</evidence>
<keyword evidence="6" id="KW-1185">Reference proteome</keyword>
<reference evidence="5 6" key="1">
    <citation type="submission" date="2019-02" db="EMBL/GenBank/DDBJ databases">
        <title>Deep-cultivation of Planctomycetes and their phenomic and genomic characterization uncovers novel biology.</title>
        <authorList>
            <person name="Wiegand S."/>
            <person name="Jogler M."/>
            <person name="Boedeker C."/>
            <person name="Pinto D."/>
            <person name="Vollmers J."/>
            <person name="Rivas-Marin E."/>
            <person name="Kohn T."/>
            <person name="Peeters S.H."/>
            <person name="Heuer A."/>
            <person name="Rast P."/>
            <person name="Oberbeckmann S."/>
            <person name="Bunk B."/>
            <person name="Jeske O."/>
            <person name="Meyerdierks A."/>
            <person name="Storesund J.E."/>
            <person name="Kallscheuer N."/>
            <person name="Luecker S."/>
            <person name="Lage O.M."/>
            <person name="Pohl T."/>
            <person name="Merkel B.J."/>
            <person name="Hornburger P."/>
            <person name="Mueller R.-W."/>
            <person name="Bruemmer F."/>
            <person name="Labrenz M."/>
            <person name="Spormann A.M."/>
            <person name="Op den Camp H."/>
            <person name="Overmann J."/>
            <person name="Amann R."/>
            <person name="Jetten M.S.M."/>
            <person name="Mascher T."/>
            <person name="Medema M.H."/>
            <person name="Devos D.P."/>
            <person name="Kaster A.-K."/>
            <person name="Ovreas L."/>
            <person name="Rohde M."/>
            <person name="Galperin M.Y."/>
            <person name="Jogler C."/>
        </authorList>
    </citation>
    <scope>NUCLEOTIDE SEQUENCE [LARGE SCALE GENOMIC DNA]</scope>
    <source>
        <strain evidence="5 6">KS4</strain>
    </source>
</reference>
<dbReference type="RefSeq" id="WP_145075787.1">
    <property type="nucleotide sequence ID" value="NZ_CP036425.1"/>
</dbReference>
<evidence type="ECO:0000313" key="5">
    <source>
        <dbReference type="EMBL" id="QDU33139.1"/>
    </source>
</evidence>
<accession>A0A517YSD1</accession>
<dbReference type="PANTHER" id="PTHR30307:SF0">
    <property type="entry name" value="S-ADENOSYLMETHIONINE:TRNA RIBOSYLTRANSFERASE-ISOMERASE"/>
    <property type="match status" value="1"/>
</dbReference>
<gene>
    <name evidence="5" type="primary">queA</name>
    <name evidence="5" type="ORF">KS4_11840</name>
</gene>
<dbReference type="EMBL" id="CP036425">
    <property type="protein sequence ID" value="QDU33139.1"/>
    <property type="molecule type" value="Genomic_DNA"/>
</dbReference>
<dbReference type="Pfam" id="PF02547">
    <property type="entry name" value="Queuosine_synth"/>
    <property type="match status" value="1"/>
</dbReference>
<keyword evidence="4" id="KW-0671">Queuosine biosynthesis</keyword>
<evidence type="ECO:0000256" key="1">
    <source>
        <dbReference type="ARBA" id="ARBA00022490"/>
    </source>
</evidence>
<dbReference type="InterPro" id="IPR042118">
    <property type="entry name" value="QueA_dom1"/>
</dbReference>
<dbReference type="AlphaFoldDB" id="A0A517YSD1"/>
<organism evidence="5 6">
    <name type="scientific">Poriferisphaera corsica</name>
    <dbReference type="NCBI Taxonomy" id="2528020"/>
    <lineage>
        <taxon>Bacteria</taxon>
        <taxon>Pseudomonadati</taxon>
        <taxon>Planctomycetota</taxon>
        <taxon>Phycisphaerae</taxon>
        <taxon>Phycisphaerales</taxon>
        <taxon>Phycisphaeraceae</taxon>
        <taxon>Poriferisphaera</taxon>
    </lineage>
</organism>
<dbReference type="Gene3D" id="2.40.10.240">
    <property type="entry name" value="QueA-like"/>
    <property type="match status" value="1"/>
</dbReference>
<keyword evidence="3" id="KW-0949">S-adenosyl-L-methionine</keyword>
<dbReference type="KEGG" id="pcor:KS4_11840"/>
<proteinExistence type="predicted"/>
<keyword evidence="2 5" id="KW-0808">Transferase</keyword>
<protein>
    <submittedName>
        <fullName evidence="5">S-adenosylmethionine:tRNA ribosyltransferase-isomerase</fullName>
        <ecNumber evidence="5">2.4.99.17</ecNumber>
    </submittedName>
</protein>
<keyword evidence="5" id="KW-0328">Glycosyltransferase</keyword>
<evidence type="ECO:0000313" key="6">
    <source>
        <dbReference type="Proteomes" id="UP000317369"/>
    </source>
</evidence>
<keyword evidence="1" id="KW-0963">Cytoplasm</keyword>
<dbReference type="PANTHER" id="PTHR30307">
    <property type="entry name" value="S-ADENOSYLMETHIONINE:TRNA RIBOSYLTRANSFERASE-ISOMERASE"/>
    <property type="match status" value="1"/>
</dbReference>
<dbReference type="EC" id="2.4.99.17" evidence="5"/>
<evidence type="ECO:0000256" key="3">
    <source>
        <dbReference type="ARBA" id="ARBA00022691"/>
    </source>
</evidence>
<sequence>MRTDDLHFDLPDELIATQAAEPRDAAKLMVCDRASGKVEHLRVRDLADLGVFGAGDLMLVNQSRVIQAWWHGVRKGTGGKVRGLYLQPAADGVNWLTLIETRGKLQPNEEIVLAEDASLRLVKRTTMAGEWEAELLSARSTEEVLERLGSTPLPPYIRKARKHHDEAEVTDYDKTRYNTVYADRATSVAAPTAGLHFTPELLGKLEQQGMIRKAVTLDIGLGTFAPVRVGDLKDHEIHTETFSIHQDTLMAIKNAKARGNKCFVVGTTTVRAIESLPPEFPMQMMGLDEMGNGGDRGDDAGGIYRTATKLFITPDSGFEFRFTDVLMTNFHLPSSTLLALVASLPGVGLERLLEWYAIAISKGYRFYSYGDAMLIF</sequence>
<dbReference type="OrthoDB" id="9805933at2"/>
<evidence type="ECO:0000256" key="2">
    <source>
        <dbReference type="ARBA" id="ARBA00022679"/>
    </source>
</evidence>
<dbReference type="GO" id="GO:0008616">
    <property type="term" value="P:tRNA queuosine(34) biosynthetic process"/>
    <property type="evidence" value="ECO:0007669"/>
    <property type="project" value="UniProtKB-KW"/>
</dbReference>
<dbReference type="SUPFAM" id="SSF111337">
    <property type="entry name" value="QueA-like"/>
    <property type="match status" value="1"/>
</dbReference>
<dbReference type="Proteomes" id="UP000317369">
    <property type="component" value="Chromosome"/>
</dbReference>